<dbReference type="InterPro" id="IPR050832">
    <property type="entry name" value="Bact_Acetyltransf"/>
</dbReference>
<dbReference type="PROSITE" id="PS51186">
    <property type="entry name" value="GNAT"/>
    <property type="match status" value="1"/>
</dbReference>
<reference evidence="4 6" key="1">
    <citation type="submission" date="2023-07" db="EMBL/GenBank/DDBJ databases">
        <title>Sorghum-associated microbial communities from plants grown in Nebraska, USA.</title>
        <authorList>
            <person name="Schachtman D."/>
        </authorList>
    </citation>
    <scope>NUCLEOTIDE SEQUENCE</scope>
    <source>
        <strain evidence="5 6">BE105</strain>
        <strain evidence="4">BE69</strain>
    </source>
</reference>
<evidence type="ECO:0000313" key="4">
    <source>
        <dbReference type="EMBL" id="MDR6767775.1"/>
    </source>
</evidence>
<dbReference type="Gene3D" id="3.40.630.30">
    <property type="match status" value="1"/>
</dbReference>
<dbReference type="InterPro" id="IPR000182">
    <property type="entry name" value="GNAT_dom"/>
</dbReference>
<keyword evidence="2" id="KW-0012">Acyltransferase</keyword>
<evidence type="ECO:0000256" key="1">
    <source>
        <dbReference type="ARBA" id="ARBA00022679"/>
    </source>
</evidence>
<accession>A0AAJ2F1K4</accession>
<gene>
    <name evidence="4" type="ORF">J2W88_003056</name>
    <name evidence="5" type="ORF">J2W93_004036</name>
</gene>
<dbReference type="InterPro" id="IPR016181">
    <property type="entry name" value="Acyl_CoA_acyltransferase"/>
</dbReference>
<feature type="domain" description="N-acetyltransferase" evidence="3">
    <location>
        <begin position="1"/>
        <end position="167"/>
    </location>
</feature>
<dbReference type="AlphaFoldDB" id="A0AAJ2F1K4"/>
<dbReference type="EMBL" id="JAVDTL010000004">
    <property type="protein sequence ID" value="MDR6767775.1"/>
    <property type="molecule type" value="Genomic_DNA"/>
</dbReference>
<dbReference type="PANTHER" id="PTHR43877">
    <property type="entry name" value="AMINOALKYLPHOSPHONATE N-ACETYLTRANSFERASE-RELATED-RELATED"/>
    <property type="match status" value="1"/>
</dbReference>
<dbReference type="CDD" id="cd04301">
    <property type="entry name" value="NAT_SF"/>
    <property type="match status" value="1"/>
</dbReference>
<dbReference type="EMBL" id="JAVDTS010000006">
    <property type="protein sequence ID" value="MDR6839182.1"/>
    <property type="molecule type" value="Genomic_DNA"/>
</dbReference>
<dbReference type="PANTHER" id="PTHR43877:SF2">
    <property type="entry name" value="AMINOALKYLPHOSPHONATE N-ACETYLTRANSFERASE-RELATED"/>
    <property type="match status" value="1"/>
</dbReference>
<name>A0AAJ2F1K4_ACIDE</name>
<organism evidence="4 7">
    <name type="scientific">Acidovorax delafieldii</name>
    <name type="common">Pseudomonas delafieldii</name>
    <dbReference type="NCBI Taxonomy" id="47920"/>
    <lineage>
        <taxon>Bacteria</taxon>
        <taxon>Pseudomonadati</taxon>
        <taxon>Pseudomonadota</taxon>
        <taxon>Betaproteobacteria</taxon>
        <taxon>Burkholderiales</taxon>
        <taxon>Comamonadaceae</taxon>
        <taxon>Acidovorax</taxon>
    </lineage>
</organism>
<keyword evidence="1" id="KW-0808">Transferase</keyword>
<evidence type="ECO:0000259" key="3">
    <source>
        <dbReference type="PROSITE" id="PS51186"/>
    </source>
</evidence>
<sequence length="173" mass="19175">MHIALLAPAQHESLVDLLCELHAYYRAPDDPQPAPAREQIRVHLRERLLSETSPLRLVVAVRADGRAVGLAAIVLQHSLVDPHPHSSGQCQVKELYVGEQARNAGVGHALMAWVARYALEQGCARMDWNVKAGNHRGRAFYEGLGATRVADRLSYRLEREGMDKLVDATDTAR</sequence>
<evidence type="ECO:0000313" key="6">
    <source>
        <dbReference type="Proteomes" id="UP001249076"/>
    </source>
</evidence>
<dbReference type="Proteomes" id="UP001253458">
    <property type="component" value="Unassembled WGS sequence"/>
</dbReference>
<proteinExistence type="predicted"/>
<dbReference type="SUPFAM" id="SSF55729">
    <property type="entry name" value="Acyl-CoA N-acyltransferases (Nat)"/>
    <property type="match status" value="1"/>
</dbReference>
<evidence type="ECO:0000313" key="5">
    <source>
        <dbReference type="EMBL" id="MDR6839182.1"/>
    </source>
</evidence>
<comment type="caution">
    <text evidence="4">The sequence shown here is derived from an EMBL/GenBank/DDBJ whole genome shotgun (WGS) entry which is preliminary data.</text>
</comment>
<evidence type="ECO:0000313" key="7">
    <source>
        <dbReference type="Proteomes" id="UP001253458"/>
    </source>
</evidence>
<dbReference type="RefSeq" id="WP_310047560.1">
    <property type="nucleotide sequence ID" value="NZ_JAVDTL010000004.1"/>
</dbReference>
<protein>
    <submittedName>
        <fullName evidence="4">GNAT superfamily N-acetyltransferase</fullName>
    </submittedName>
</protein>
<keyword evidence="6" id="KW-1185">Reference proteome</keyword>
<dbReference type="Pfam" id="PF00583">
    <property type="entry name" value="Acetyltransf_1"/>
    <property type="match status" value="1"/>
</dbReference>
<dbReference type="Proteomes" id="UP001249076">
    <property type="component" value="Unassembled WGS sequence"/>
</dbReference>
<dbReference type="GO" id="GO:0016747">
    <property type="term" value="F:acyltransferase activity, transferring groups other than amino-acyl groups"/>
    <property type="evidence" value="ECO:0007669"/>
    <property type="project" value="InterPro"/>
</dbReference>
<evidence type="ECO:0000256" key="2">
    <source>
        <dbReference type="ARBA" id="ARBA00023315"/>
    </source>
</evidence>